<dbReference type="Gene3D" id="1.10.287.370">
    <property type="match status" value="1"/>
</dbReference>
<dbReference type="EMBL" id="JANBOI010000003">
    <property type="protein sequence ID" value="KAJ1736131.1"/>
    <property type="molecule type" value="Genomic_DNA"/>
</dbReference>
<gene>
    <name evidence="5" type="ORF">LPJ61_000181</name>
</gene>
<evidence type="ECO:0000256" key="2">
    <source>
        <dbReference type="ARBA" id="ARBA00023186"/>
    </source>
</evidence>
<keyword evidence="2 4" id="KW-0143">Chaperone</keyword>
<dbReference type="OrthoDB" id="10250441at2759"/>
<dbReference type="InterPro" id="IPR002777">
    <property type="entry name" value="PFD_beta-like"/>
</dbReference>
<organism evidence="5 6">
    <name type="scientific">Coemansia biformis</name>
    <dbReference type="NCBI Taxonomy" id="1286918"/>
    <lineage>
        <taxon>Eukaryota</taxon>
        <taxon>Fungi</taxon>
        <taxon>Fungi incertae sedis</taxon>
        <taxon>Zoopagomycota</taxon>
        <taxon>Kickxellomycotina</taxon>
        <taxon>Kickxellomycetes</taxon>
        <taxon>Kickxellales</taxon>
        <taxon>Kickxellaceae</taxon>
        <taxon>Coemansia</taxon>
    </lineage>
</organism>
<evidence type="ECO:0000256" key="3">
    <source>
        <dbReference type="ARBA" id="ARBA00024667"/>
    </source>
</evidence>
<comment type="function">
    <text evidence="3 4">Binds specifically to cytosolic chaperonin (c-CPN) and transfers target proteins to it. Binds to nascent polypeptide chain and promotes folding in an environment in which there are many competing pathways for nonnative proteins.</text>
</comment>
<dbReference type="Proteomes" id="UP001143981">
    <property type="component" value="Unassembled WGS sequence"/>
</dbReference>
<dbReference type="InterPro" id="IPR016661">
    <property type="entry name" value="PFDN4"/>
</dbReference>
<dbReference type="PANTHER" id="PTHR21100:SF9">
    <property type="entry name" value="PREFOLDIN SUBUNIT 4"/>
    <property type="match status" value="1"/>
</dbReference>
<protein>
    <recommendedName>
        <fullName evidence="4">Prefoldin subunit 4</fullName>
    </recommendedName>
</protein>
<sequence>MSSSRFPLLQRKEERDAEVTWEDQQRINEFSKLNTRYERLDDEYKREKEEDEYLDDLIMELELLDDDEPINYKVGDVFIKMALEDAQARVQRDKSRLSTRVGGLDAELAATQAKMDDLKKVLYAKFGQAINLEKS</sequence>
<dbReference type="Pfam" id="PF01920">
    <property type="entry name" value="Prefoldin_2"/>
    <property type="match status" value="1"/>
</dbReference>
<dbReference type="FunFam" id="1.10.287.370:FF:000005">
    <property type="entry name" value="Prefoldin subunit 4"/>
    <property type="match status" value="1"/>
</dbReference>
<dbReference type="SUPFAM" id="SSF46579">
    <property type="entry name" value="Prefoldin"/>
    <property type="match status" value="1"/>
</dbReference>
<accession>A0A9W7YIE4</accession>
<comment type="similarity">
    <text evidence="1 4">Belongs to the prefoldin subunit beta family.</text>
</comment>
<dbReference type="GO" id="GO:0006457">
    <property type="term" value="P:protein folding"/>
    <property type="evidence" value="ECO:0007669"/>
    <property type="project" value="UniProtKB-UniRule"/>
</dbReference>
<dbReference type="CDD" id="cd23165">
    <property type="entry name" value="Prefoldin_4"/>
    <property type="match status" value="1"/>
</dbReference>
<evidence type="ECO:0000313" key="6">
    <source>
        <dbReference type="Proteomes" id="UP001143981"/>
    </source>
</evidence>
<dbReference type="GO" id="GO:0005737">
    <property type="term" value="C:cytoplasm"/>
    <property type="evidence" value="ECO:0007669"/>
    <property type="project" value="TreeGrafter"/>
</dbReference>
<comment type="caution">
    <text evidence="5">The sequence shown here is derived from an EMBL/GenBank/DDBJ whole genome shotgun (WGS) entry which is preliminary data.</text>
</comment>
<keyword evidence="6" id="KW-1185">Reference proteome</keyword>
<dbReference type="PIRSF" id="PIRSF016477">
    <property type="entry name" value="Prefoldin_subunit_4"/>
    <property type="match status" value="1"/>
</dbReference>
<dbReference type="InterPro" id="IPR009053">
    <property type="entry name" value="Prefoldin"/>
</dbReference>
<comment type="subunit">
    <text evidence="4">Heterohexamer of two PFD-alpha type and four PFD-beta type subunits.</text>
</comment>
<dbReference type="GO" id="GO:0016272">
    <property type="term" value="C:prefoldin complex"/>
    <property type="evidence" value="ECO:0007669"/>
    <property type="project" value="UniProtKB-UniRule"/>
</dbReference>
<evidence type="ECO:0000256" key="4">
    <source>
        <dbReference type="PIRNR" id="PIRNR016477"/>
    </source>
</evidence>
<evidence type="ECO:0000313" key="5">
    <source>
        <dbReference type="EMBL" id="KAJ1736131.1"/>
    </source>
</evidence>
<dbReference type="PANTHER" id="PTHR21100">
    <property type="entry name" value="PREFOLDIN SUBUNIT 4"/>
    <property type="match status" value="1"/>
</dbReference>
<evidence type="ECO:0000256" key="1">
    <source>
        <dbReference type="ARBA" id="ARBA00008045"/>
    </source>
</evidence>
<dbReference type="GO" id="GO:0051082">
    <property type="term" value="F:unfolded protein binding"/>
    <property type="evidence" value="ECO:0007669"/>
    <property type="project" value="InterPro"/>
</dbReference>
<reference evidence="5" key="1">
    <citation type="submission" date="2022-07" db="EMBL/GenBank/DDBJ databases">
        <title>Phylogenomic reconstructions and comparative analyses of Kickxellomycotina fungi.</title>
        <authorList>
            <person name="Reynolds N.K."/>
            <person name="Stajich J.E."/>
            <person name="Barry K."/>
            <person name="Grigoriev I.V."/>
            <person name="Crous P."/>
            <person name="Smith M.E."/>
        </authorList>
    </citation>
    <scope>NUCLEOTIDE SEQUENCE</scope>
    <source>
        <strain evidence="5">BCRC 34381</strain>
    </source>
</reference>
<name>A0A9W7YIE4_9FUNG</name>
<dbReference type="AlphaFoldDB" id="A0A9W7YIE4"/>
<proteinExistence type="inferred from homology"/>